<proteinExistence type="predicted"/>
<dbReference type="Proteomes" id="UP000702425">
    <property type="component" value="Unassembled WGS sequence"/>
</dbReference>
<organism evidence="1 2">
    <name type="scientific">Microcoleus asticus IPMA8</name>
    <dbReference type="NCBI Taxonomy" id="2563858"/>
    <lineage>
        <taxon>Bacteria</taxon>
        <taxon>Bacillati</taxon>
        <taxon>Cyanobacteriota</taxon>
        <taxon>Cyanophyceae</taxon>
        <taxon>Oscillatoriophycideae</taxon>
        <taxon>Oscillatoriales</taxon>
        <taxon>Microcoleaceae</taxon>
        <taxon>Microcoleus</taxon>
        <taxon>Microcoleus asticus</taxon>
    </lineage>
</organism>
<dbReference type="RefSeq" id="WP_172187230.1">
    <property type="nucleotide sequence ID" value="NZ_CAWPPK010000246.1"/>
</dbReference>
<evidence type="ECO:0008006" key="3">
    <source>
        <dbReference type="Google" id="ProtNLM"/>
    </source>
</evidence>
<name>A0ABX2CVY6_9CYAN</name>
<reference evidence="1 2" key="1">
    <citation type="journal article" date="2020" name="Sci. Rep.">
        <title>A novel cyanobacterial geosmin producer, revising GeoA distribution and dispersion patterns in Bacteria.</title>
        <authorList>
            <person name="Churro C."/>
            <person name="Semedo-Aguiar A.P."/>
            <person name="Silva A.D."/>
            <person name="Pereira-Leal J.B."/>
            <person name="Leite R.B."/>
        </authorList>
    </citation>
    <scope>NUCLEOTIDE SEQUENCE [LARGE SCALE GENOMIC DNA]</scope>
    <source>
        <strain evidence="1 2">IPMA8</strain>
    </source>
</reference>
<comment type="caution">
    <text evidence="1">The sequence shown here is derived from an EMBL/GenBank/DDBJ whole genome shotgun (WGS) entry which is preliminary data.</text>
</comment>
<dbReference type="SUPFAM" id="SSF48452">
    <property type="entry name" value="TPR-like"/>
    <property type="match status" value="2"/>
</dbReference>
<evidence type="ECO:0000313" key="2">
    <source>
        <dbReference type="Proteomes" id="UP000702425"/>
    </source>
</evidence>
<accession>A0ABX2CVY6</accession>
<evidence type="ECO:0000313" key="1">
    <source>
        <dbReference type="EMBL" id="NQE34567.1"/>
    </source>
</evidence>
<dbReference type="EMBL" id="SRRZ01000034">
    <property type="protein sequence ID" value="NQE34567.1"/>
    <property type="molecule type" value="Genomic_DNA"/>
</dbReference>
<dbReference type="InterPro" id="IPR011990">
    <property type="entry name" value="TPR-like_helical_dom_sf"/>
</dbReference>
<gene>
    <name evidence="1" type="ORF">E5S67_02294</name>
</gene>
<sequence length="413" mass="46252">MISTNSVDPGSQGEGDRIISQILQLANNLEIDTDRAMVLEAIAKKYAENRQYDRALQSVNTIIDNAYKARTLAEVVLYCAEVLPVDEVTNALYQALQIAQEIEYEEIKWSSVGFIADCCFEAGRYEQALQIARTIPNDEHQISILTKMAVAYAKAEEGTLAAETFAHAFEESNTLDDKYSRSYWWICIAADYTEAGQGNKMAEILARSQQLLTALESIELESLESYREQTETLGSFAILYAKIGLYDLAFLFANAIKEDEYSRFITLLSIAICQVDASEYSEAIEIVKPFRGNYAIAHLFRRIASEYAEQGHYSLAIDTINYIDRSVEEDDYQAALAVVTAIRATAETGDKVRDMLSQSLQIVKGCRASGLVDIVAQYAKVGLYTEALEIVRPLKNQNQKAYALESIIRQIQM</sequence>
<dbReference type="Gene3D" id="1.25.40.10">
    <property type="entry name" value="Tetratricopeptide repeat domain"/>
    <property type="match status" value="2"/>
</dbReference>
<protein>
    <recommendedName>
        <fullName evidence="3">Tetratricopeptide repeat protein</fullName>
    </recommendedName>
</protein>
<keyword evidence="2" id="KW-1185">Reference proteome</keyword>